<dbReference type="InterPro" id="IPR013757">
    <property type="entry name" value="Topo_IIA_A_a_sf"/>
</dbReference>
<evidence type="ECO:0000256" key="9">
    <source>
        <dbReference type="HAMAP-Rule" id="MF_01897"/>
    </source>
</evidence>
<dbReference type="CDD" id="cd00187">
    <property type="entry name" value="TOP4c"/>
    <property type="match status" value="1"/>
</dbReference>
<evidence type="ECO:0000256" key="1">
    <source>
        <dbReference type="ARBA" id="ARBA00000185"/>
    </source>
</evidence>
<comment type="miscellaneous">
    <text evidence="9">Few gyrases are as efficient as E.coli at forming negative supercoils. Not all organisms have 2 type II topoisomerases; in organisms with a single type II topoisomerase this enzyme also has to decatenate newly replicated chromosomes.</text>
</comment>
<dbReference type="PANTHER" id="PTHR43493">
    <property type="entry name" value="DNA GYRASE/TOPOISOMERASE SUBUNIT A"/>
    <property type="match status" value="1"/>
</dbReference>
<dbReference type="GO" id="GO:0006265">
    <property type="term" value="P:DNA topological change"/>
    <property type="evidence" value="ECO:0007669"/>
    <property type="project" value="UniProtKB-UniRule"/>
</dbReference>
<dbReference type="AlphaFoldDB" id="A0AA96LE22"/>
<comment type="catalytic activity">
    <reaction evidence="1 9 10">
        <text>ATP-dependent breakage, passage and rejoining of double-stranded DNA.</text>
        <dbReference type="EC" id="5.6.2.2"/>
    </reaction>
</comment>
<dbReference type="RefSeq" id="WP_315605289.1">
    <property type="nucleotide sequence ID" value="NZ_CP130318.1"/>
</dbReference>
<evidence type="ECO:0000313" key="12">
    <source>
        <dbReference type="EMBL" id="WNQ11513.1"/>
    </source>
</evidence>
<dbReference type="InterPro" id="IPR013760">
    <property type="entry name" value="Topo_IIA-like_dom_sf"/>
</dbReference>
<dbReference type="SMART" id="SM00434">
    <property type="entry name" value="TOP4c"/>
    <property type="match status" value="1"/>
</dbReference>
<dbReference type="Gene3D" id="1.10.268.10">
    <property type="entry name" value="Topoisomerase, domain 3"/>
    <property type="match status" value="1"/>
</dbReference>
<dbReference type="FunFam" id="1.10.268.10:FF:000001">
    <property type="entry name" value="DNA gyrase subunit A"/>
    <property type="match status" value="1"/>
</dbReference>
<dbReference type="GO" id="GO:0005694">
    <property type="term" value="C:chromosome"/>
    <property type="evidence" value="ECO:0007669"/>
    <property type="project" value="InterPro"/>
</dbReference>
<accession>A0AA96LE22</accession>
<comment type="subunit">
    <text evidence="9">Heterotetramer, composed of two GyrA and two GyrB chains. In the heterotetramer, GyrA contains the active site tyrosine that forms a transient covalent intermediate with DNA, while GyrB binds cofactors and catalyzes ATP hydrolysis.</text>
</comment>
<dbReference type="GO" id="GO:0005737">
    <property type="term" value="C:cytoplasm"/>
    <property type="evidence" value="ECO:0007669"/>
    <property type="project" value="UniProtKB-SubCell"/>
</dbReference>
<dbReference type="FunFam" id="3.30.1360.40:FF:000002">
    <property type="entry name" value="DNA gyrase subunit A"/>
    <property type="match status" value="1"/>
</dbReference>
<dbReference type="Gene3D" id="2.120.10.90">
    <property type="entry name" value="DNA gyrase/topoisomerase IV, subunit A, C-terminal"/>
    <property type="match status" value="1"/>
</dbReference>
<evidence type="ECO:0000256" key="7">
    <source>
        <dbReference type="ARBA" id="ARBA00023125"/>
    </source>
</evidence>
<dbReference type="FunFam" id="3.90.199.10:FF:000001">
    <property type="entry name" value="DNA gyrase subunit A"/>
    <property type="match status" value="1"/>
</dbReference>
<feature type="short sequence motif" description="GyrA-box" evidence="9">
    <location>
        <begin position="525"/>
        <end position="531"/>
    </location>
</feature>
<keyword evidence="8 9" id="KW-0413">Isomerase</keyword>
<dbReference type="InterPro" id="IPR005743">
    <property type="entry name" value="GyrA"/>
</dbReference>
<comment type="similarity">
    <text evidence="2 9">Belongs to the type II topoisomerase GyrA/ParC subunit family.</text>
</comment>
<dbReference type="PANTHER" id="PTHR43493:SF5">
    <property type="entry name" value="DNA GYRASE SUBUNIT A, CHLOROPLASTIC_MITOCHONDRIAL"/>
    <property type="match status" value="1"/>
</dbReference>
<evidence type="ECO:0000256" key="6">
    <source>
        <dbReference type="ARBA" id="ARBA00023029"/>
    </source>
</evidence>
<keyword evidence="3 9" id="KW-0963">Cytoplasm</keyword>
<dbReference type="FunFam" id="2.120.10.90:FF:000004">
    <property type="entry name" value="DNA gyrase subunit A"/>
    <property type="match status" value="1"/>
</dbReference>
<keyword evidence="6 9" id="KW-0799">Topoisomerase</keyword>
<evidence type="ECO:0000256" key="3">
    <source>
        <dbReference type="ARBA" id="ARBA00022490"/>
    </source>
</evidence>
<dbReference type="InterPro" id="IPR002205">
    <property type="entry name" value="Topo_IIA_dom_A"/>
</dbReference>
<dbReference type="InterPro" id="IPR013758">
    <property type="entry name" value="Topo_IIA_A/C_ab"/>
</dbReference>
<name>A0AA96LE22_9BACL</name>
<proteinExistence type="inferred from homology"/>
<dbReference type="GO" id="GO:0005524">
    <property type="term" value="F:ATP binding"/>
    <property type="evidence" value="ECO:0007669"/>
    <property type="project" value="UniProtKB-UniRule"/>
</dbReference>
<organism evidence="12 13">
    <name type="scientific">Paenibacillus aurantius</name>
    <dbReference type="NCBI Taxonomy" id="2918900"/>
    <lineage>
        <taxon>Bacteria</taxon>
        <taxon>Bacillati</taxon>
        <taxon>Bacillota</taxon>
        <taxon>Bacilli</taxon>
        <taxon>Bacillales</taxon>
        <taxon>Paenibacillaceae</taxon>
        <taxon>Paenibacillus</taxon>
    </lineage>
</organism>
<comment type="function">
    <text evidence="9">A type II topoisomerase that negatively supercoils closed circular double-stranded (ds) DNA in an ATP-dependent manner to modulate DNA topology and maintain chromosomes in an underwound state. Negative supercoiling favors strand separation, and DNA replication, transcription, recombination and repair, all of which involve strand separation. Also able to catalyze the interconversion of other topological isomers of dsDNA rings, including catenanes and knotted rings. Type II topoisomerases break and join 2 DNA strands simultaneously in an ATP-dependent manner.</text>
</comment>
<evidence type="ECO:0000256" key="4">
    <source>
        <dbReference type="ARBA" id="ARBA00022741"/>
    </source>
</evidence>
<dbReference type="Pfam" id="PF03989">
    <property type="entry name" value="DNA_gyraseA_C"/>
    <property type="match status" value="6"/>
</dbReference>
<evidence type="ECO:0000256" key="2">
    <source>
        <dbReference type="ARBA" id="ARBA00008263"/>
    </source>
</evidence>
<feature type="active site" description="O-(5'-phospho-DNA)-tyrosine intermediate" evidence="9 10">
    <location>
        <position position="123"/>
    </location>
</feature>
<reference evidence="12 13" key="1">
    <citation type="submission" date="2022-02" db="EMBL/GenBank/DDBJ databases">
        <title>Paenibacillus sp. MBLB1776 Whole Genome Shotgun Sequencing.</title>
        <authorList>
            <person name="Hwang C.Y."/>
            <person name="Cho E.-S."/>
            <person name="Seo M.-J."/>
        </authorList>
    </citation>
    <scope>NUCLEOTIDE SEQUENCE [LARGE SCALE GENOMIC DNA]</scope>
    <source>
        <strain evidence="12 13">MBLB1776</strain>
    </source>
</reference>
<comment type="subcellular location">
    <subcellularLocation>
        <location evidence="9">Cytoplasm</location>
    </subcellularLocation>
</comment>
<dbReference type="NCBIfam" id="NF004044">
    <property type="entry name" value="PRK05561.1"/>
    <property type="match status" value="1"/>
</dbReference>
<dbReference type="Proteomes" id="UP001305702">
    <property type="component" value="Chromosome"/>
</dbReference>
<dbReference type="GO" id="GO:0034335">
    <property type="term" value="F:DNA negative supercoiling activity"/>
    <property type="evidence" value="ECO:0007669"/>
    <property type="project" value="UniProtKB-ARBA"/>
</dbReference>
<evidence type="ECO:0000313" key="13">
    <source>
        <dbReference type="Proteomes" id="UP001305702"/>
    </source>
</evidence>
<dbReference type="PROSITE" id="PS52040">
    <property type="entry name" value="TOPO_IIA"/>
    <property type="match status" value="1"/>
</dbReference>
<dbReference type="InterPro" id="IPR050220">
    <property type="entry name" value="Type_II_DNA_Topoisomerases"/>
</dbReference>
<evidence type="ECO:0000256" key="10">
    <source>
        <dbReference type="PROSITE-ProRule" id="PRU01384"/>
    </source>
</evidence>
<dbReference type="Pfam" id="PF00521">
    <property type="entry name" value="DNA_topoisoIV"/>
    <property type="match status" value="1"/>
</dbReference>
<dbReference type="GO" id="GO:0009330">
    <property type="term" value="C:DNA topoisomerase type II (double strand cut, ATP-hydrolyzing) complex"/>
    <property type="evidence" value="ECO:0007669"/>
    <property type="project" value="TreeGrafter"/>
</dbReference>
<sequence>MAEELHSQVRERDIGSEMRESFMDYAMSIIVSRALPDVRDGLKPVHRRILFAMSELGMSPDKPYKKSARIVGEVIGKYHPHGDSAVYETMVRMAQDFSLRYMLVDGHGNFGSIDGDSAAAMRYTEARLSKIAMELLRDINKETIDFAPNYDGEENEPVVLPARFPNLLVNGVSGIAVGMATNIPPHNLGEVIDAIQHMIKNPEVTPLELMQFIKGPDFPTGGFILGREGIKQAYSTGRGSVTMRARATIEEQNGKARIIVHELPYQVIKTRLIVSIADLVREKKIDGITDLRDESDRNGMRIVIELRRDVNPNVVLNNLYKQTAMQTNFGIIMLALVNKEPKVLNLKDMLHYYLLHQQEVIRRRTEYDLRKAEARAHILEGLRIALDHLDQVIALIRSSRTTDEAREGLMTQFSLSHDQAQAILDMRLQRLTGLEREKIEEEYKELMKKIAEYQAILGDEQLVLAIINDELEEVKLKFSDERRSEITIGEYSIEDEDLIPQEDVIITITHSGYVKRLPVTTYRSQKRGGRGVIGMDTKEHDFVEHLFVTNTHHHLLFFTDRGKVYRLKAYEIPELSRTSRGTPIINLIQIEQGETVNAVIPVESFDSEQNLFFATRSGIVKKTPLEDYRFIRKGGLIAINLREDDELIGVKLTDGKQEIIMGTKQGISIRFPEQDVRPMGRSATGVRGINISEDDAVIDMDTAEEADSVLIVTSQGFGKRTAMNEYRIQSRGGKGIKTLNITSKNGPVVGLKVVKEDEDLMIITAQGTIIRMSMESISMMGRNTQGVRLINIKEDDEVATVARVERNEEAEELLEEIEETDGNE</sequence>
<gene>
    <name evidence="9 12" type="primary">gyrA</name>
    <name evidence="12" type="ORF">MJA45_00040</name>
</gene>
<dbReference type="SUPFAM" id="SSF101904">
    <property type="entry name" value="GyrA/ParC C-terminal domain-like"/>
    <property type="match status" value="1"/>
</dbReference>
<dbReference type="GO" id="GO:0003677">
    <property type="term" value="F:DNA binding"/>
    <property type="evidence" value="ECO:0007669"/>
    <property type="project" value="UniProtKB-UniRule"/>
</dbReference>
<dbReference type="KEGG" id="paun:MJA45_00040"/>
<keyword evidence="13" id="KW-1185">Reference proteome</keyword>
<evidence type="ECO:0000256" key="5">
    <source>
        <dbReference type="ARBA" id="ARBA00022840"/>
    </source>
</evidence>
<dbReference type="HAMAP" id="MF_01897">
    <property type="entry name" value="GyrA"/>
    <property type="match status" value="1"/>
</dbReference>
<dbReference type="NCBIfam" id="TIGR01063">
    <property type="entry name" value="gyrA"/>
    <property type="match status" value="1"/>
</dbReference>
<evidence type="ECO:0000259" key="11">
    <source>
        <dbReference type="PROSITE" id="PS52040"/>
    </source>
</evidence>
<protein>
    <recommendedName>
        <fullName evidence="9">DNA gyrase subunit A</fullName>
        <ecNumber evidence="9">5.6.2.2</ecNumber>
    </recommendedName>
</protein>
<dbReference type="EMBL" id="CP130318">
    <property type="protein sequence ID" value="WNQ11513.1"/>
    <property type="molecule type" value="Genomic_DNA"/>
</dbReference>
<dbReference type="InterPro" id="IPR006691">
    <property type="entry name" value="GyrA/parC_rep"/>
</dbReference>
<keyword evidence="4 9" id="KW-0547">Nucleotide-binding</keyword>
<dbReference type="Gene3D" id="3.30.1360.40">
    <property type="match status" value="1"/>
</dbReference>
<feature type="domain" description="Topo IIA-type catalytic" evidence="11">
    <location>
        <begin position="35"/>
        <end position="498"/>
    </location>
</feature>
<dbReference type="InterPro" id="IPR035516">
    <property type="entry name" value="Gyrase/topoIV_suA_C"/>
</dbReference>
<dbReference type="Gene3D" id="3.90.199.10">
    <property type="entry name" value="Topoisomerase II, domain 5"/>
    <property type="match status" value="1"/>
</dbReference>
<dbReference type="GO" id="GO:0006261">
    <property type="term" value="P:DNA-templated DNA replication"/>
    <property type="evidence" value="ECO:0007669"/>
    <property type="project" value="UniProtKB-UniRule"/>
</dbReference>
<dbReference type="NCBIfam" id="NF004043">
    <property type="entry name" value="PRK05560.1"/>
    <property type="match status" value="1"/>
</dbReference>
<dbReference type="EC" id="5.6.2.2" evidence="9"/>
<dbReference type="SUPFAM" id="SSF56719">
    <property type="entry name" value="Type II DNA topoisomerase"/>
    <property type="match status" value="1"/>
</dbReference>
<keyword evidence="5 9" id="KW-0067">ATP-binding</keyword>
<keyword evidence="7 9" id="KW-0238">DNA-binding</keyword>
<evidence type="ECO:0000256" key="8">
    <source>
        <dbReference type="ARBA" id="ARBA00023235"/>
    </source>
</evidence>